<name>F5RGB9_METUF</name>
<dbReference type="STRING" id="1000565.METUNv1_03216"/>
<evidence type="ECO:0000313" key="2">
    <source>
        <dbReference type="Proteomes" id="UP000005019"/>
    </source>
</evidence>
<organism evidence="1 2">
    <name type="scientific">Methyloversatilis universalis (strain ATCC BAA-1314 / DSM 25237 / JCM 13912 / CCUG 52030 / FAM5)</name>
    <dbReference type="NCBI Taxonomy" id="1000565"/>
    <lineage>
        <taxon>Bacteria</taxon>
        <taxon>Pseudomonadati</taxon>
        <taxon>Pseudomonadota</taxon>
        <taxon>Betaproteobacteria</taxon>
        <taxon>Nitrosomonadales</taxon>
        <taxon>Sterolibacteriaceae</taxon>
        <taxon>Methyloversatilis</taxon>
    </lineage>
</organism>
<gene>
    <name evidence="1" type="ORF">METUNv1_03216</name>
</gene>
<reference evidence="1 2" key="1">
    <citation type="journal article" date="2011" name="J. Bacteriol.">
        <title>Genome sequence of Methyloversatilis universalis FAM5T, a methylotrophic representative of the order Rhodocyclales.</title>
        <authorList>
            <person name="Kittichotirat W."/>
            <person name="Good N.M."/>
            <person name="Hall R."/>
            <person name="Bringel F."/>
            <person name="Lajus A."/>
            <person name="Medigue C."/>
            <person name="Smalley N.E."/>
            <person name="Beck D."/>
            <person name="Bumgarner R."/>
            <person name="Vuilleumier S."/>
            <person name="Kalyuzhnaya M.G."/>
        </authorList>
    </citation>
    <scope>NUCLEOTIDE SEQUENCE [LARGE SCALE GENOMIC DNA]</scope>
    <source>
        <strain evidence="2">ATCC BAA-1314 / JCM 13912 / FAM5</strain>
    </source>
</reference>
<dbReference type="SUPFAM" id="SSF56762">
    <property type="entry name" value="HydB/Nqo4-like"/>
    <property type="match status" value="1"/>
</dbReference>
<dbReference type="InterPro" id="IPR050867">
    <property type="entry name" value="NiFe/NiFeSe_hydrgnase_LSU"/>
</dbReference>
<dbReference type="PANTHER" id="PTHR42958">
    <property type="entry name" value="HYDROGENASE-2 LARGE CHAIN"/>
    <property type="match status" value="1"/>
</dbReference>
<protein>
    <submittedName>
        <fullName evidence="1">Hydrogenase expression/formation protein hoxV</fullName>
    </submittedName>
</protein>
<keyword evidence="2" id="KW-1185">Reference proteome</keyword>
<dbReference type="RefSeq" id="WP_008063448.1">
    <property type="nucleotide sequence ID" value="NZ_AFHG01000057.1"/>
</dbReference>
<proteinExistence type="predicted"/>
<dbReference type="Gene3D" id="1.10.645.10">
    <property type="entry name" value="Cytochrome-c3 Hydrogenase, chain B"/>
    <property type="match status" value="2"/>
</dbReference>
<dbReference type="eggNOG" id="COG0374">
    <property type="taxonomic scope" value="Bacteria"/>
</dbReference>
<dbReference type="InterPro" id="IPR029014">
    <property type="entry name" value="NiFe-Hase_large"/>
</dbReference>
<sequence length="359" mass="38365">MNTLDALAGVLRVRPGAARPQALAGSRPDWAATLGRGKPADALPSLLSSVFSLCAHAHALCARAAVDAARGIEAPPSTASLRDETLREHLRRLLLDWPTRLAGSPSAEAQRALAACPLLRPDATDTPADWLERHLLGGRAQDWLAAWDADPHAAFASWRAGRASWLAALMDDIAPIADRRLPVASPLRVHADDAGLRALAGRLADEDDFSRLPDLDSRCAETGCWTRLDDAPKAPPAPTAGARMAARIAETVRLALPDAASRLRSGQLALGPGTGLAWAEMARGLLLHYVELDPTRTVVQRCRVLAPTEWNFHPQGAVAASLETLDPQAPDIARQVAVLMSAWDPCVRYDLLLPEVAHA</sequence>
<comment type="caution">
    <text evidence="1">The sequence shown here is derived from an EMBL/GenBank/DDBJ whole genome shotgun (WGS) entry which is preliminary data.</text>
</comment>
<dbReference type="GO" id="GO:0003677">
    <property type="term" value="F:DNA binding"/>
    <property type="evidence" value="ECO:0007669"/>
    <property type="project" value="UniProtKB-KW"/>
</dbReference>
<accession>F5RGB9</accession>
<dbReference type="EMBL" id="AFHG01000057">
    <property type="protein sequence ID" value="EGK70311.1"/>
    <property type="molecule type" value="Genomic_DNA"/>
</dbReference>
<keyword evidence="1" id="KW-0371">Homeobox</keyword>
<evidence type="ECO:0000313" key="1">
    <source>
        <dbReference type="EMBL" id="EGK70311.1"/>
    </source>
</evidence>
<dbReference type="OrthoDB" id="9157196at2"/>
<dbReference type="Proteomes" id="UP000005019">
    <property type="component" value="Unassembled WGS sequence"/>
</dbReference>
<dbReference type="AlphaFoldDB" id="F5RGB9"/>
<dbReference type="PANTHER" id="PTHR42958:SF4">
    <property type="entry name" value="HYDROGENASE EXPRESSION_FORMATION PROTEIN HUPK"/>
    <property type="match status" value="1"/>
</dbReference>